<dbReference type="Proteomes" id="UP000325313">
    <property type="component" value="Unassembled WGS sequence"/>
</dbReference>
<dbReference type="AlphaFoldDB" id="A0A5B0QKM0"/>
<comment type="caution">
    <text evidence="2">The sequence shown here is derived from an EMBL/GenBank/DDBJ whole genome shotgun (WGS) entry which is preliminary data.</text>
</comment>
<dbReference type="EMBL" id="VDEP01000276">
    <property type="protein sequence ID" value="KAA1113710.1"/>
    <property type="molecule type" value="Genomic_DNA"/>
</dbReference>
<protein>
    <submittedName>
        <fullName evidence="2">Uncharacterized protein</fullName>
    </submittedName>
</protein>
<gene>
    <name evidence="2" type="ORF">PGTUg99_023381</name>
</gene>
<proteinExistence type="predicted"/>
<name>A0A5B0QKM0_PUCGR</name>
<sequence>MGFFPFPLFRLRLSPTDDHSFSLAGVLLFVLRCLNPTTTTKKKTPSSRFPVAGSPAISHRPANRLCVSAIPIIAYNINKSSPKFIKTSKPSRHSPGWPSWIRSSTA</sequence>
<evidence type="ECO:0000256" key="1">
    <source>
        <dbReference type="SAM" id="MobiDB-lite"/>
    </source>
</evidence>
<reference evidence="2 3" key="1">
    <citation type="submission" date="2019-05" db="EMBL/GenBank/DDBJ databases">
        <title>Emergence of the Ug99 lineage of the wheat stem rust pathogen through somatic hybridization.</title>
        <authorList>
            <person name="Li F."/>
            <person name="Upadhyaya N.M."/>
            <person name="Sperschneider J."/>
            <person name="Matny O."/>
            <person name="Nguyen-Phuc H."/>
            <person name="Mago R."/>
            <person name="Raley C."/>
            <person name="Miller M.E."/>
            <person name="Silverstein K.A.T."/>
            <person name="Henningsen E."/>
            <person name="Hirsch C.D."/>
            <person name="Visser B."/>
            <person name="Pretorius Z.A."/>
            <person name="Steffenson B.J."/>
            <person name="Schwessinger B."/>
            <person name="Dodds P.N."/>
            <person name="Figueroa M."/>
        </authorList>
    </citation>
    <scope>NUCLEOTIDE SEQUENCE [LARGE SCALE GENOMIC DNA]</scope>
    <source>
        <strain evidence="2 3">Ug99</strain>
    </source>
</reference>
<evidence type="ECO:0000313" key="2">
    <source>
        <dbReference type="EMBL" id="KAA1113710.1"/>
    </source>
</evidence>
<organism evidence="2 3">
    <name type="scientific">Puccinia graminis f. sp. tritici</name>
    <dbReference type="NCBI Taxonomy" id="56615"/>
    <lineage>
        <taxon>Eukaryota</taxon>
        <taxon>Fungi</taxon>
        <taxon>Dikarya</taxon>
        <taxon>Basidiomycota</taxon>
        <taxon>Pucciniomycotina</taxon>
        <taxon>Pucciniomycetes</taxon>
        <taxon>Pucciniales</taxon>
        <taxon>Pucciniaceae</taxon>
        <taxon>Puccinia</taxon>
    </lineage>
</organism>
<feature type="region of interest" description="Disordered" evidence="1">
    <location>
        <begin position="85"/>
        <end position="106"/>
    </location>
</feature>
<evidence type="ECO:0000313" key="3">
    <source>
        <dbReference type="Proteomes" id="UP000325313"/>
    </source>
</evidence>
<accession>A0A5B0QKM0</accession>